<evidence type="ECO:0000259" key="2">
    <source>
        <dbReference type="Pfam" id="PF03104"/>
    </source>
</evidence>
<keyword evidence="5" id="KW-1185">Reference proteome</keyword>
<proteinExistence type="predicted"/>
<accession>A0A7R9BJ63</accession>
<feature type="region of interest" description="Disordered" evidence="1">
    <location>
        <begin position="102"/>
        <end position="146"/>
    </location>
</feature>
<dbReference type="GO" id="GO:1902975">
    <property type="term" value="P:mitotic DNA replication initiation"/>
    <property type="evidence" value="ECO:0007669"/>
    <property type="project" value="TreeGrafter"/>
</dbReference>
<evidence type="ECO:0000259" key="3">
    <source>
        <dbReference type="Pfam" id="PF12254"/>
    </source>
</evidence>
<dbReference type="GO" id="GO:0006273">
    <property type="term" value="P:lagging strand elongation"/>
    <property type="evidence" value="ECO:0007669"/>
    <property type="project" value="TreeGrafter"/>
</dbReference>
<dbReference type="GO" id="GO:0003887">
    <property type="term" value="F:DNA-directed DNA polymerase activity"/>
    <property type="evidence" value="ECO:0007669"/>
    <property type="project" value="TreeGrafter"/>
</dbReference>
<dbReference type="GO" id="GO:0003688">
    <property type="term" value="F:DNA replication origin binding"/>
    <property type="evidence" value="ECO:0007669"/>
    <property type="project" value="TreeGrafter"/>
</dbReference>
<dbReference type="Proteomes" id="UP000678499">
    <property type="component" value="Unassembled WGS sequence"/>
</dbReference>
<dbReference type="EMBL" id="OA882639">
    <property type="protein sequence ID" value="CAD7276325.1"/>
    <property type="molecule type" value="Genomic_DNA"/>
</dbReference>
<evidence type="ECO:0000313" key="5">
    <source>
        <dbReference type="Proteomes" id="UP000678499"/>
    </source>
</evidence>
<evidence type="ECO:0000256" key="1">
    <source>
        <dbReference type="SAM" id="MobiDB-lite"/>
    </source>
</evidence>
<dbReference type="GO" id="GO:0006272">
    <property type="term" value="P:leading strand elongation"/>
    <property type="evidence" value="ECO:0007669"/>
    <property type="project" value="TreeGrafter"/>
</dbReference>
<protein>
    <recommendedName>
        <fullName evidence="6">DNA polymerase alpha catalytic subunit</fullName>
    </recommendedName>
</protein>
<dbReference type="PANTHER" id="PTHR45861:SF1">
    <property type="entry name" value="DNA POLYMERASE ALPHA CATALYTIC SUBUNIT"/>
    <property type="match status" value="1"/>
</dbReference>
<dbReference type="InterPro" id="IPR024647">
    <property type="entry name" value="DNA_pol_a_cat_su_N"/>
</dbReference>
<gene>
    <name evidence="4" type="ORF">NMOB1V02_LOCUS4093</name>
</gene>
<reference evidence="4" key="1">
    <citation type="submission" date="2020-11" db="EMBL/GenBank/DDBJ databases">
        <authorList>
            <person name="Tran Van P."/>
        </authorList>
    </citation>
    <scope>NUCLEOTIDE SEQUENCE</scope>
</reference>
<dbReference type="AlphaFoldDB" id="A0A7R9BJ63"/>
<dbReference type="GO" id="GO:0005658">
    <property type="term" value="C:alpha DNA polymerase:primase complex"/>
    <property type="evidence" value="ECO:0007669"/>
    <property type="project" value="TreeGrafter"/>
</dbReference>
<feature type="compositionally biased region" description="Acidic residues" evidence="1">
    <location>
        <begin position="109"/>
        <end position="118"/>
    </location>
</feature>
<feature type="domain" description="DNA-directed DNA polymerase family B exonuclease" evidence="2">
    <location>
        <begin position="776"/>
        <end position="860"/>
    </location>
</feature>
<dbReference type="CDD" id="cd05776">
    <property type="entry name" value="DNA_polB_alpha_exo"/>
    <property type="match status" value="1"/>
</dbReference>
<feature type="compositionally biased region" description="Basic and acidic residues" evidence="1">
    <location>
        <begin position="127"/>
        <end position="146"/>
    </location>
</feature>
<dbReference type="Gene3D" id="3.30.70.2820">
    <property type="match status" value="1"/>
</dbReference>
<dbReference type="InterPro" id="IPR012337">
    <property type="entry name" value="RNaseH-like_sf"/>
</dbReference>
<dbReference type="EMBL" id="CAJPEX010000602">
    <property type="protein sequence ID" value="CAG0916477.1"/>
    <property type="molecule type" value="Genomic_DNA"/>
</dbReference>
<dbReference type="Gene3D" id="3.30.420.10">
    <property type="entry name" value="Ribonuclease H-like superfamily/Ribonuclease H"/>
    <property type="match status" value="1"/>
</dbReference>
<organism evidence="4">
    <name type="scientific">Notodromas monacha</name>
    <dbReference type="NCBI Taxonomy" id="399045"/>
    <lineage>
        <taxon>Eukaryota</taxon>
        <taxon>Metazoa</taxon>
        <taxon>Ecdysozoa</taxon>
        <taxon>Arthropoda</taxon>
        <taxon>Crustacea</taxon>
        <taxon>Oligostraca</taxon>
        <taxon>Ostracoda</taxon>
        <taxon>Podocopa</taxon>
        <taxon>Podocopida</taxon>
        <taxon>Cypridocopina</taxon>
        <taxon>Cypridoidea</taxon>
        <taxon>Cyprididae</taxon>
        <taxon>Notodromas</taxon>
    </lineage>
</organism>
<evidence type="ECO:0000313" key="4">
    <source>
        <dbReference type="EMBL" id="CAD7276325.1"/>
    </source>
</evidence>
<name>A0A7R9BJ63_9CRUS</name>
<dbReference type="GO" id="GO:0003682">
    <property type="term" value="F:chromatin binding"/>
    <property type="evidence" value="ECO:0007669"/>
    <property type="project" value="TreeGrafter"/>
</dbReference>
<dbReference type="OrthoDB" id="6755010at2759"/>
<dbReference type="Pfam" id="PF12254">
    <property type="entry name" value="DNA_pol_alpha_N"/>
    <property type="match status" value="1"/>
</dbReference>
<evidence type="ECO:0008006" key="6">
    <source>
        <dbReference type="Google" id="ProtNLM"/>
    </source>
</evidence>
<dbReference type="PANTHER" id="PTHR45861">
    <property type="entry name" value="DNA POLYMERASE ALPHA CATALYTIC SUBUNIT"/>
    <property type="match status" value="1"/>
</dbReference>
<sequence>MIVSRSQVFLCHYLTSFSEVYCTLNLFIGGRERRTASRKVCDRLSALQRLKESRGKSLKDKYEIEEVDNVYDEVDENEYSERVRERSLRDFVIDDDGSGYFDDGREIFDGDSGEEDSDALSTRRKAAKDAGRKSSHEKESVKTGDIRKMLKIAPSKNKPKVSAADLSNDSDLLSIMAEMKCVTKAAPVKQTKPAKNPFVNKRPAVSEESLVRNVRPRITSEAPVSSSLFDALMEDDAAMQNEVSEESSLAISDFDSQTSTIAENGIESFSQDTEGIQVKMERDDPEAMEPLQKEVKSESRIKEENLGDQWERILAQQDSVKAEVDEKGEAGVQIKGFPLVKDASNNEYLKFFWLDAFEEMKQPGTVFLFGKVAVDAKTYVSCCISVRNLERQVLFLPREKHLKTGQEVTCKDVYEELQKIVLKKFGIMSFRVQEKDMNYAFERPDVPNSSKYLVVRYPAKFGELPPTLTGDTFSCVFAAKTETIDEVPESMTEMETLGADIKEEMDSIDFEFMDEQDVKLSTEELKELHRQQCEEMEKNEVSIKCELSENENHLAHESLPSAEFAEEILSSWERFQTTVLDCHPDKTLAQEAGEMYEMTCLQYFRDILEIKKQQVALEGYPSRASGSRRRQKSEADVDSYKDVKMDVAEAAQEPPPIVMLCLSVQTFISPSLHKLEPVMIGMLTHTRYPLATSERKASFQDHCCLFTKPAACVWPYDHQKVFGKFTKTSLKKMNTVRDMLSCFLAKPFCSLMMRFNLQVLGGKLLFSESDSCPLQIQLLDPDVIIGYDLTGCTVDVLLDKLHEHKVPHWSRLGRLRRAHAPPKGGVFGHMERVFTGRVVCDVKISIKELIRCRSYDLPTVCSEVFPKMRPEDVPPSFSSEETVKFYE</sequence>
<dbReference type="InterPro" id="IPR006133">
    <property type="entry name" value="DNA-dir_DNA_pol_B_exonuc"/>
</dbReference>
<dbReference type="SUPFAM" id="SSF53098">
    <property type="entry name" value="Ribonuclease H-like"/>
    <property type="match status" value="1"/>
</dbReference>
<dbReference type="Pfam" id="PF03104">
    <property type="entry name" value="DNA_pol_B_exo1"/>
    <property type="match status" value="1"/>
</dbReference>
<dbReference type="InterPro" id="IPR036397">
    <property type="entry name" value="RNaseH_sf"/>
</dbReference>
<feature type="domain" description="DNA polymerase alpha catalytic subunit N-terminal" evidence="3">
    <location>
        <begin position="47"/>
        <end position="109"/>
    </location>
</feature>
<dbReference type="GO" id="GO:0003697">
    <property type="term" value="F:single-stranded DNA binding"/>
    <property type="evidence" value="ECO:0007669"/>
    <property type="project" value="TreeGrafter"/>
</dbReference>